<dbReference type="Pfam" id="PF07238">
    <property type="entry name" value="PilZ"/>
    <property type="match status" value="1"/>
</dbReference>
<dbReference type="Proteomes" id="UP000538931">
    <property type="component" value="Unassembled WGS sequence"/>
</dbReference>
<dbReference type="SUPFAM" id="SSF141371">
    <property type="entry name" value="PilZ domain-like"/>
    <property type="match status" value="1"/>
</dbReference>
<dbReference type="Gene3D" id="2.40.10.220">
    <property type="entry name" value="predicted glycosyltransferase like domains"/>
    <property type="match status" value="1"/>
</dbReference>
<evidence type="ECO:0000259" key="1">
    <source>
        <dbReference type="Pfam" id="PF07238"/>
    </source>
</evidence>
<evidence type="ECO:0000313" key="3">
    <source>
        <dbReference type="Proteomes" id="UP000538931"/>
    </source>
</evidence>
<dbReference type="GO" id="GO:0035438">
    <property type="term" value="F:cyclic-di-GMP binding"/>
    <property type="evidence" value="ECO:0007669"/>
    <property type="project" value="InterPro"/>
</dbReference>
<reference evidence="2 3" key="1">
    <citation type="submission" date="2020-07" db="EMBL/GenBank/DDBJ databases">
        <title>Bacterium isolated from marien macroalgae.</title>
        <authorList>
            <person name="Zhu K."/>
            <person name="Lu D."/>
            <person name="Du Z."/>
        </authorList>
    </citation>
    <scope>NUCLEOTIDE SEQUENCE [LARGE SCALE GENOMIC DNA]</scope>
    <source>
        <strain evidence="2 3">3-1745</strain>
    </source>
</reference>
<comment type="caution">
    <text evidence="2">The sequence shown here is derived from an EMBL/GenBank/DDBJ whole genome shotgun (WGS) entry which is preliminary data.</text>
</comment>
<organism evidence="2 3">
    <name type="scientific">Marinobacterium marinum</name>
    <dbReference type="NCBI Taxonomy" id="2756129"/>
    <lineage>
        <taxon>Bacteria</taxon>
        <taxon>Pseudomonadati</taxon>
        <taxon>Pseudomonadota</taxon>
        <taxon>Gammaproteobacteria</taxon>
        <taxon>Oceanospirillales</taxon>
        <taxon>Oceanospirillaceae</taxon>
        <taxon>Marinobacterium</taxon>
    </lineage>
</organism>
<evidence type="ECO:0000313" key="2">
    <source>
        <dbReference type="EMBL" id="MBA4502237.1"/>
    </source>
</evidence>
<sequence>MLQERRIFPRIHCDVDAELETTDGGLLDVRITSISCSGLYVVGDDELSGLQPPEGVGAAEVWLHFGLEANTLRCHCRIIYKRRNAHDNIGLGLHIISTDETALHAIDHYVTARLF</sequence>
<dbReference type="EMBL" id="JACEMT010000043">
    <property type="protein sequence ID" value="MBA4502237.1"/>
    <property type="molecule type" value="Genomic_DNA"/>
</dbReference>
<dbReference type="AlphaFoldDB" id="A0A7W1WY79"/>
<dbReference type="InterPro" id="IPR009875">
    <property type="entry name" value="PilZ_domain"/>
</dbReference>
<protein>
    <submittedName>
        <fullName evidence="2">PilZ domain-containing protein</fullName>
    </submittedName>
</protein>
<name>A0A7W1WY79_9GAMM</name>
<gene>
    <name evidence="2" type="ORF">H1S06_07650</name>
</gene>
<dbReference type="RefSeq" id="WP_181738860.1">
    <property type="nucleotide sequence ID" value="NZ_JACEMT010000043.1"/>
</dbReference>
<proteinExistence type="predicted"/>
<accession>A0A7W1WY79</accession>
<keyword evidence="3" id="KW-1185">Reference proteome</keyword>
<feature type="domain" description="PilZ" evidence="1">
    <location>
        <begin position="4"/>
        <end position="111"/>
    </location>
</feature>